<dbReference type="Gene3D" id="3.30.559.30">
    <property type="entry name" value="Nonribosomal peptide synthetase, condensation domain"/>
    <property type="match status" value="1"/>
</dbReference>
<keyword evidence="4" id="KW-1185">Reference proteome</keyword>
<dbReference type="PANTHER" id="PTHR45527:SF1">
    <property type="entry name" value="FATTY ACID SYNTHASE"/>
    <property type="match status" value="1"/>
</dbReference>
<evidence type="ECO:0000256" key="1">
    <source>
        <dbReference type="SAM" id="MobiDB-lite"/>
    </source>
</evidence>
<sequence>MSSGVRLALGQLSVWHDIRDLPRHRWHEPNNAALWPLPEGADADHVRRALRTVVARHPSLRLRYDLTDAATRAPRQLPPDPDWNDALPAVELDTAQPARAEAQSADLATQPFDLTREHGWRARLLTRRGRPTHLAFAKHHIAADAWAQELLRAEFIQALTAAGDRAGSAARTQAGAGTGTPAPAAPGPAELAAEQHSTAGLRRQAAALDHWARTFEAAAPAIALPRATATPGAALQGTLRSAPALHAARLLAERAQTSVAAVVLAAYARSVARRCHADTLLVQLMSANRFAPRWRDLVTSMNQWVPALIPHAREENLARLARAAHWSSLTACRHGMHDVTAVDRLRARTPGAAEPACAFNYVATPGDSPATLTPPPYEPTLTWERPFTTIGPRCYARASDADGVLTVRLTARDLVREEAAALLEDLHDGLLAAAGRPATALTSTQATLTPATLTPAGRAYQARAQHEESGSA</sequence>
<dbReference type="EMBL" id="JBIRWE010000009">
    <property type="protein sequence ID" value="MFI1966481.1"/>
    <property type="molecule type" value="Genomic_DNA"/>
</dbReference>
<feature type="domain" description="Condensation" evidence="2">
    <location>
        <begin position="35"/>
        <end position="335"/>
    </location>
</feature>
<dbReference type="Pfam" id="PF00668">
    <property type="entry name" value="Condensation"/>
    <property type="match status" value="1"/>
</dbReference>
<dbReference type="Proteomes" id="UP001611548">
    <property type="component" value="Unassembled WGS sequence"/>
</dbReference>
<dbReference type="Gene3D" id="3.30.559.10">
    <property type="entry name" value="Chloramphenicol acetyltransferase-like domain"/>
    <property type="match status" value="1"/>
</dbReference>
<dbReference type="InterPro" id="IPR001242">
    <property type="entry name" value="Condensation_dom"/>
</dbReference>
<organism evidence="3 4">
    <name type="scientific">Streptomyces pathocidini</name>
    <dbReference type="NCBI Taxonomy" id="1650571"/>
    <lineage>
        <taxon>Bacteria</taxon>
        <taxon>Bacillati</taxon>
        <taxon>Actinomycetota</taxon>
        <taxon>Actinomycetes</taxon>
        <taxon>Kitasatosporales</taxon>
        <taxon>Streptomycetaceae</taxon>
        <taxon>Streptomyces</taxon>
    </lineage>
</organism>
<reference evidence="3 4" key="1">
    <citation type="submission" date="2024-10" db="EMBL/GenBank/DDBJ databases">
        <title>The Natural Products Discovery Center: Release of the First 8490 Sequenced Strains for Exploring Actinobacteria Biosynthetic Diversity.</title>
        <authorList>
            <person name="Kalkreuter E."/>
            <person name="Kautsar S.A."/>
            <person name="Yang D."/>
            <person name="Bader C.D."/>
            <person name="Teijaro C.N."/>
            <person name="Fluegel L."/>
            <person name="Davis C.M."/>
            <person name="Simpson J.R."/>
            <person name="Lauterbach L."/>
            <person name="Steele A.D."/>
            <person name="Gui C."/>
            <person name="Meng S."/>
            <person name="Li G."/>
            <person name="Viehrig K."/>
            <person name="Ye F."/>
            <person name="Su P."/>
            <person name="Kiefer A.F."/>
            <person name="Nichols A."/>
            <person name="Cepeda A.J."/>
            <person name="Yan W."/>
            <person name="Fan B."/>
            <person name="Jiang Y."/>
            <person name="Adhikari A."/>
            <person name="Zheng C.-J."/>
            <person name="Schuster L."/>
            <person name="Cowan T.M."/>
            <person name="Smanski M.J."/>
            <person name="Chevrette M.G."/>
            <person name="De Carvalho L.P.S."/>
            <person name="Shen B."/>
        </authorList>
    </citation>
    <scope>NUCLEOTIDE SEQUENCE [LARGE SCALE GENOMIC DNA]</scope>
    <source>
        <strain evidence="3 4">NPDC020327</strain>
    </source>
</reference>
<dbReference type="SUPFAM" id="SSF52777">
    <property type="entry name" value="CoA-dependent acyltransferases"/>
    <property type="match status" value="2"/>
</dbReference>
<proteinExistence type="predicted"/>
<evidence type="ECO:0000259" key="2">
    <source>
        <dbReference type="Pfam" id="PF00668"/>
    </source>
</evidence>
<name>A0ABW7UX96_9ACTN</name>
<dbReference type="PANTHER" id="PTHR45527">
    <property type="entry name" value="NONRIBOSOMAL PEPTIDE SYNTHETASE"/>
    <property type="match status" value="1"/>
</dbReference>
<dbReference type="InterPro" id="IPR023213">
    <property type="entry name" value="CAT-like_dom_sf"/>
</dbReference>
<accession>A0ABW7UX96</accession>
<evidence type="ECO:0000313" key="3">
    <source>
        <dbReference type="EMBL" id="MFI1966481.1"/>
    </source>
</evidence>
<gene>
    <name evidence="3" type="ORF">ACH429_20620</name>
</gene>
<protein>
    <submittedName>
        <fullName evidence="3">Condensation domain-containing protein</fullName>
    </submittedName>
</protein>
<feature type="region of interest" description="Disordered" evidence="1">
    <location>
        <begin position="170"/>
        <end position="198"/>
    </location>
</feature>
<feature type="compositionally biased region" description="Low complexity" evidence="1">
    <location>
        <begin position="170"/>
        <end position="192"/>
    </location>
</feature>
<evidence type="ECO:0000313" key="4">
    <source>
        <dbReference type="Proteomes" id="UP001611548"/>
    </source>
</evidence>
<dbReference type="RefSeq" id="WP_398719085.1">
    <property type="nucleotide sequence ID" value="NZ_JBIRWE010000009.1"/>
</dbReference>
<comment type="caution">
    <text evidence="3">The sequence shown here is derived from an EMBL/GenBank/DDBJ whole genome shotgun (WGS) entry which is preliminary data.</text>
</comment>